<accession>A0ACB8UCQ1</accession>
<dbReference type="Proteomes" id="UP001055072">
    <property type="component" value="Unassembled WGS sequence"/>
</dbReference>
<reference evidence="1" key="1">
    <citation type="journal article" date="2021" name="Environ. Microbiol.">
        <title>Gene family expansions and transcriptome signatures uncover fungal adaptations to wood decay.</title>
        <authorList>
            <person name="Hage H."/>
            <person name="Miyauchi S."/>
            <person name="Viragh M."/>
            <person name="Drula E."/>
            <person name="Min B."/>
            <person name="Chaduli D."/>
            <person name="Navarro D."/>
            <person name="Favel A."/>
            <person name="Norest M."/>
            <person name="Lesage-Meessen L."/>
            <person name="Balint B."/>
            <person name="Merenyi Z."/>
            <person name="de Eugenio L."/>
            <person name="Morin E."/>
            <person name="Martinez A.T."/>
            <person name="Baldrian P."/>
            <person name="Stursova M."/>
            <person name="Martinez M.J."/>
            <person name="Novotny C."/>
            <person name="Magnuson J.K."/>
            <person name="Spatafora J.W."/>
            <person name="Maurice S."/>
            <person name="Pangilinan J."/>
            <person name="Andreopoulos W."/>
            <person name="LaButti K."/>
            <person name="Hundley H."/>
            <person name="Na H."/>
            <person name="Kuo A."/>
            <person name="Barry K."/>
            <person name="Lipzen A."/>
            <person name="Henrissat B."/>
            <person name="Riley R."/>
            <person name="Ahrendt S."/>
            <person name="Nagy L.G."/>
            <person name="Grigoriev I.V."/>
            <person name="Martin F."/>
            <person name="Rosso M.N."/>
        </authorList>
    </citation>
    <scope>NUCLEOTIDE SEQUENCE</scope>
    <source>
        <strain evidence="1">CBS 384.51</strain>
    </source>
</reference>
<dbReference type="EMBL" id="MU274904">
    <property type="protein sequence ID" value="KAI0092098.1"/>
    <property type="molecule type" value="Genomic_DNA"/>
</dbReference>
<gene>
    <name evidence="1" type="ORF">BDY19DRAFT_928326</name>
</gene>
<comment type="caution">
    <text evidence="1">The sequence shown here is derived from an EMBL/GenBank/DDBJ whole genome shotgun (WGS) entry which is preliminary data.</text>
</comment>
<evidence type="ECO:0000313" key="2">
    <source>
        <dbReference type="Proteomes" id="UP001055072"/>
    </source>
</evidence>
<evidence type="ECO:0000313" key="1">
    <source>
        <dbReference type="EMBL" id="KAI0092098.1"/>
    </source>
</evidence>
<organism evidence="1 2">
    <name type="scientific">Irpex rosettiformis</name>
    <dbReference type="NCBI Taxonomy" id="378272"/>
    <lineage>
        <taxon>Eukaryota</taxon>
        <taxon>Fungi</taxon>
        <taxon>Dikarya</taxon>
        <taxon>Basidiomycota</taxon>
        <taxon>Agaricomycotina</taxon>
        <taxon>Agaricomycetes</taxon>
        <taxon>Polyporales</taxon>
        <taxon>Irpicaceae</taxon>
        <taxon>Irpex</taxon>
    </lineage>
</organism>
<keyword evidence="2" id="KW-1185">Reference proteome</keyword>
<sequence>MRSRHPSRSFTVYSTYTAQRDQATQGEARDTLSSPEWSKLLADALKEHDDDEIAGCCDDIDTLLTFAGLFSAAVTAFNVETYKMLQQDSGTLSTDILLHISQQLASTPSGPVDNPTVGAYAVPLFQPSGSAVRINVLWFASLVFSLIAASLSILVRQWLKHYLSGKYSNPEELEGLKRWRVFDMVALLPVLLHIALILFFIGLGEFLLALDTVVGILVTSLIASWLVLYAMGTITPALLPGCPYITPLTSHGIHSIRRRMWQLWSRFHQNFTGKPRKLSKYYNFPGDEMGVRRDTTKDLPALVTLDSLFMDDAFVDEVIRFCLRRLNGPETFSFLQHFLRHRRALVFPTDSDLSSDPSPRVDFTRISTRALVATADILYYKLQQALGTSTSAEEVLKPWALGSMEYIFAALHHCSRNSRDPGPSTAANTAQLLRGLSACGRPALQKMLLFFSRYHTIMEHWRLDDISTELIRDILESAKELIETDDSTPLDLCSTLLMFVDKWTRVNEDRSLSHILNEQPFSLLPITLSSIAVALEQGTDRRLPYYHGAEARNKARNSHQMLQILTLNSASPICQKLQDVLGRISGIHAAIPQATLYSSTMGESLEPGLPVAHADTILGGPYFMSPLAMDTTPLQDIAPQSPDIVVVDHVDFTPPWVSPSLSHQRRMALRPIPVQQTSFSPSGGTTNSFPSIHVPSMVATGPTIPSTTHPSFPPGFMPIKMLQSTIDHNSVVPPSGGTTVPLPAIPLPPEVEPAISSPDTLSQMTTSTMSERLTPTPFERPVEHSRCTWLVPAQGFRVLDYLNFESCEFGDCPQELSGLDVSGDDWKVFSEHIQREWMEGDRTRLDVVNSDAIQEWNDQFFSKRGVRLAVRLGPNIGSTPSSSALALPVISTPPLDERVVEDGHSMEICVEPPETEPFEVLLMPLEVPYGQDGDICVDSA</sequence>
<name>A0ACB8UCQ1_9APHY</name>
<protein>
    <submittedName>
        <fullName evidence="1">Uncharacterized protein</fullName>
    </submittedName>
</protein>
<proteinExistence type="predicted"/>